<reference evidence="9" key="1">
    <citation type="submission" date="2021-11" db="EMBL/GenBank/DDBJ databases">
        <authorList>
            <person name="Schell T."/>
        </authorList>
    </citation>
    <scope>NUCLEOTIDE SEQUENCE</scope>
    <source>
        <strain evidence="9">M5</strain>
    </source>
</reference>
<name>A0A8J2WNC1_9CRUS</name>
<feature type="region of interest" description="Disordered" evidence="7">
    <location>
        <begin position="500"/>
        <end position="536"/>
    </location>
</feature>
<evidence type="ECO:0000256" key="8">
    <source>
        <dbReference type="SAM" id="Phobius"/>
    </source>
</evidence>
<feature type="transmembrane region" description="Helical" evidence="8">
    <location>
        <begin position="390"/>
        <end position="415"/>
    </location>
</feature>
<comment type="similarity">
    <text evidence="6">Belongs to the Vang family.</text>
</comment>
<sequence length="679" mass="75096">MYDNMTTYMLSDSPESGSGSNHQIGGGGNSSSNANSLIGSPRSTPVFGNGHALKTNGGLMMNGSSSGVKDMAGHQMWNNVGHSQQQQQQVIQVPSQQQHHRNNVVNVDDREENQSLRSDHSNSMGGGLSSSNRIQSSSSRSSRHHQHGRPLASTQSNKSSSSGHHRSHRRAGHRDHPISSSPMQTSAVLNGDRANNGQHQEVIEVQILPQDDGWGDNATALTGNTSVASGSMDDVSRLGGGDGGRGVGDGGPNDPAWSSNAMGQFQSHSNLGWNFKCQRYLGSITAAVLAVLAVMTPVAMVLLPRMQIVPLRSEQLRCPAECEGLLITLTVKLVLLILGSWAVFWRPTRATMPRIFFLRTLVLLLVFVTTFAYCLFYGVRVVEQQDQLDYKAIVTFALSLVDALLFVHYAAVLLLEIRQMPPRYYLHVIRSPDGISRGYPIGAISIQRAAVWLLDKYYTEFPIYNPFLERLPPRRSRSKLAHSSSFKFYDLDAQNNHGSLNPANARGVLSTTSSSTTARRNNSSHNERFYEEHEYERRPAVPMDPYEAAQAIFPSMARPLQKYLRITRQQPRHTVESILQHLAICLSHDLSARAFVEKFLAASPVMQNDKEKCPIQTWSLVCDVLLSRGIEDGTVFQLRQGDVSLLCRISNLPHFNITEEIIEPKSNKFVLRLSSETSV</sequence>
<proteinExistence type="inferred from homology"/>
<feature type="region of interest" description="Disordered" evidence="7">
    <location>
        <begin position="106"/>
        <end position="192"/>
    </location>
</feature>
<evidence type="ECO:0000313" key="10">
    <source>
        <dbReference type="Proteomes" id="UP000789390"/>
    </source>
</evidence>
<evidence type="ECO:0000256" key="4">
    <source>
        <dbReference type="ARBA" id="ARBA00022989"/>
    </source>
</evidence>
<keyword evidence="3 8" id="KW-0812">Transmembrane</keyword>
<keyword evidence="2" id="KW-1003">Cell membrane</keyword>
<evidence type="ECO:0000256" key="7">
    <source>
        <dbReference type="SAM" id="MobiDB-lite"/>
    </source>
</evidence>
<dbReference type="AlphaFoldDB" id="A0A8J2WNC1"/>
<feature type="compositionally biased region" description="Basic residues" evidence="7">
    <location>
        <begin position="163"/>
        <end position="173"/>
    </location>
</feature>
<feature type="region of interest" description="Disordered" evidence="7">
    <location>
        <begin position="1"/>
        <end position="51"/>
    </location>
</feature>
<keyword evidence="5 8" id="KW-0472">Membrane</keyword>
<accession>A0A8J2WNC1</accession>
<evidence type="ECO:0000256" key="6">
    <source>
        <dbReference type="ARBA" id="ARBA00025718"/>
    </source>
</evidence>
<dbReference type="Pfam" id="PF06638">
    <property type="entry name" value="Strabismus"/>
    <property type="match status" value="2"/>
</dbReference>
<feature type="compositionally biased region" description="Polar residues" evidence="7">
    <location>
        <begin position="178"/>
        <end position="192"/>
    </location>
</feature>
<evidence type="ECO:0000313" key="9">
    <source>
        <dbReference type="EMBL" id="CAH0112742.1"/>
    </source>
</evidence>
<organism evidence="9 10">
    <name type="scientific">Daphnia galeata</name>
    <dbReference type="NCBI Taxonomy" id="27404"/>
    <lineage>
        <taxon>Eukaryota</taxon>
        <taxon>Metazoa</taxon>
        <taxon>Ecdysozoa</taxon>
        <taxon>Arthropoda</taxon>
        <taxon>Crustacea</taxon>
        <taxon>Branchiopoda</taxon>
        <taxon>Diplostraca</taxon>
        <taxon>Cladocera</taxon>
        <taxon>Anomopoda</taxon>
        <taxon>Daphniidae</taxon>
        <taxon>Daphnia</taxon>
    </lineage>
</organism>
<feature type="transmembrane region" description="Helical" evidence="8">
    <location>
        <begin position="280"/>
        <end position="304"/>
    </location>
</feature>
<feature type="transmembrane region" description="Helical" evidence="8">
    <location>
        <begin position="324"/>
        <end position="344"/>
    </location>
</feature>
<feature type="compositionally biased region" description="Low complexity" evidence="7">
    <location>
        <begin position="30"/>
        <end position="40"/>
    </location>
</feature>
<feature type="region of interest" description="Disordered" evidence="7">
    <location>
        <begin position="81"/>
        <end position="100"/>
    </location>
</feature>
<evidence type="ECO:0008006" key="11">
    <source>
        <dbReference type="Google" id="ProtNLM"/>
    </source>
</evidence>
<feature type="compositionally biased region" description="Low complexity" evidence="7">
    <location>
        <begin position="83"/>
        <end position="97"/>
    </location>
</feature>
<dbReference type="EMBL" id="CAKKLH010000331">
    <property type="protein sequence ID" value="CAH0112742.1"/>
    <property type="molecule type" value="Genomic_DNA"/>
</dbReference>
<comment type="subcellular location">
    <subcellularLocation>
        <location evidence="1">Cell membrane</location>
        <topology evidence="1">Multi-pass membrane protein</topology>
    </subcellularLocation>
</comment>
<dbReference type="Proteomes" id="UP000789390">
    <property type="component" value="Unassembled WGS sequence"/>
</dbReference>
<feature type="compositionally biased region" description="Low complexity" evidence="7">
    <location>
        <begin position="129"/>
        <end position="140"/>
    </location>
</feature>
<evidence type="ECO:0000256" key="5">
    <source>
        <dbReference type="ARBA" id="ARBA00023136"/>
    </source>
</evidence>
<comment type="caution">
    <text evidence="9">The sequence shown here is derived from an EMBL/GenBank/DDBJ whole genome shotgun (WGS) entry which is preliminary data.</text>
</comment>
<evidence type="ECO:0000256" key="2">
    <source>
        <dbReference type="ARBA" id="ARBA00022475"/>
    </source>
</evidence>
<dbReference type="InterPro" id="IPR009539">
    <property type="entry name" value="VANGL"/>
</dbReference>
<keyword evidence="4 8" id="KW-1133">Transmembrane helix</keyword>
<dbReference type="PANTHER" id="PTHR20886">
    <property type="entry name" value="VANG-LIKE PROTEIN"/>
    <property type="match status" value="1"/>
</dbReference>
<evidence type="ECO:0000256" key="1">
    <source>
        <dbReference type="ARBA" id="ARBA00004651"/>
    </source>
</evidence>
<dbReference type="OrthoDB" id="8887313at2759"/>
<dbReference type="GO" id="GO:0005886">
    <property type="term" value="C:plasma membrane"/>
    <property type="evidence" value="ECO:0007669"/>
    <property type="project" value="UniProtKB-SubCell"/>
</dbReference>
<keyword evidence="10" id="KW-1185">Reference proteome</keyword>
<feature type="compositionally biased region" description="Polar residues" evidence="7">
    <location>
        <begin position="1"/>
        <end position="15"/>
    </location>
</feature>
<feature type="compositionally biased region" description="Basic and acidic residues" evidence="7">
    <location>
        <begin position="525"/>
        <end position="536"/>
    </location>
</feature>
<feature type="transmembrane region" description="Helical" evidence="8">
    <location>
        <begin position="356"/>
        <end position="378"/>
    </location>
</feature>
<protein>
    <recommendedName>
        <fullName evidence="11">Vang-like protein</fullName>
    </recommendedName>
</protein>
<evidence type="ECO:0000256" key="3">
    <source>
        <dbReference type="ARBA" id="ARBA00022692"/>
    </source>
</evidence>
<gene>
    <name evidence="9" type="ORF">DGAL_LOCUS16520</name>
</gene>